<organism evidence="1 2">
    <name type="scientific">Sulfitobacter mediterraneus</name>
    <dbReference type="NCBI Taxonomy" id="83219"/>
    <lineage>
        <taxon>Bacteria</taxon>
        <taxon>Pseudomonadati</taxon>
        <taxon>Pseudomonadota</taxon>
        <taxon>Alphaproteobacteria</taxon>
        <taxon>Rhodobacterales</taxon>
        <taxon>Roseobacteraceae</taxon>
        <taxon>Sulfitobacter</taxon>
    </lineage>
</organism>
<evidence type="ECO:0000313" key="2">
    <source>
        <dbReference type="Proteomes" id="UP000244092"/>
    </source>
</evidence>
<dbReference type="AlphaFoldDB" id="A0A2T6C4Y4"/>
<dbReference type="EMBL" id="QBKU01000017">
    <property type="protein sequence ID" value="PTX63379.1"/>
    <property type="molecule type" value="Genomic_DNA"/>
</dbReference>
<accession>A0A2T6C4Y4</accession>
<protein>
    <recommendedName>
        <fullName evidence="3">GIY-YIG domain-containing protein</fullName>
    </recommendedName>
</protein>
<gene>
    <name evidence="1" type="ORF">C8N31_11713</name>
</gene>
<evidence type="ECO:0008006" key="3">
    <source>
        <dbReference type="Google" id="ProtNLM"/>
    </source>
</evidence>
<comment type="caution">
    <text evidence="1">The sequence shown here is derived from an EMBL/GenBank/DDBJ whole genome shotgun (WGS) entry which is preliminary data.</text>
</comment>
<proteinExistence type="predicted"/>
<dbReference type="OrthoDB" id="7857067at2"/>
<sequence length="151" mass="16678">MDSDQFTPRFPFADWPNPDVPAVAAGVYAIWKDNELIYCGMSGREIDSKGKAAPKKYGLVTRLNSHASGRLSGDQFCVYVANRFVIPSLKAEELPLFASGSLTLDARTKTFIHDHLDYAYALVETAAAAYELERAARRGDVFGTQPYLNPL</sequence>
<name>A0A2T6C4Y4_9RHOB</name>
<reference evidence="1 2" key="1">
    <citation type="submission" date="2018-04" db="EMBL/GenBank/DDBJ databases">
        <title>Genomic Encyclopedia of Archaeal and Bacterial Type Strains, Phase II (KMG-II): from individual species to whole genera.</title>
        <authorList>
            <person name="Goeker M."/>
        </authorList>
    </citation>
    <scope>NUCLEOTIDE SEQUENCE [LARGE SCALE GENOMIC DNA]</scope>
    <source>
        <strain evidence="1 2">DSM 12244</strain>
    </source>
</reference>
<dbReference type="Proteomes" id="UP000244092">
    <property type="component" value="Unassembled WGS sequence"/>
</dbReference>
<dbReference type="RefSeq" id="WP_037918131.1">
    <property type="nucleotide sequence ID" value="NZ_QBKU01000017.1"/>
</dbReference>
<evidence type="ECO:0000313" key="1">
    <source>
        <dbReference type="EMBL" id="PTX63379.1"/>
    </source>
</evidence>